<comment type="caution">
    <text evidence="2">The sequence shown here is derived from an EMBL/GenBank/DDBJ whole genome shotgun (WGS) entry which is preliminary data.</text>
</comment>
<keyword evidence="1" id="KW-0812">Transmembrane</keyword>
<gene>
    <name evidence="2" type="ORF">E8E13_004207</name>
</gene>
<accession>A0A9P4W7E1</accession>
<evidence type="ECO:0000256" key="1">
    <source>
        <dbReference type="SAM" id="Phobius"/>
    </source>
</evidence>
<dbReference type="EMBL" id="SWKU01000029">
    <property type="protein sequence ID" value="KAF2996073.1"/>
    <property type="molecule type" value="Genomic_DNA"/>
</dbReference>
<keyword evidence="3" id="KW-1185">Reference proteome</keyword>
<dbReference type="OrthoDB" id="3692921at2759"/>
<reference evidence="2" key="1">
    <citation type="submission" date="2019-04" db="EMBL/GenBank/DDBJ databases">
        <title>Sequencing of skin fungus with MAO and IRED activity.</title>
        <authorList>
            <person name="Marsaioli A.J."/>
            <person name="Bonatto J.M.C."/>
            <person name="Reis Junior O."/>
        </authorList>
    </citation>
    <scope>NUCLEOTIDE SEQUENCE</scope>
    <source>
        <strain evidence="2">30M1</strain>
    </source>
</reference>
<dbReference type="PANTHER" id="PTHR35394">
    <property type="entry name" value="DUF3176 DOMAIN-CONTAINING PROTEIN"/>
    <property type="match status" value="1"/>
</dbReference>
<sequence length="423" mass="48349">MLPQSPVEQTLASNDAIGAECSTGNCTWPVFTSAAVCSSCENVSHEIVRREFFGRNGTNIPSFSNFYNESYIKFELPYANIRNYKGFLNTTDDRFKPTYMTANTTVYANRTVAFKESETLLMAFLMMQTPKEWLEGRMKWEDAEPVATECALYFCANAYEAKSENNLVTESILDTWVHKIPGSYVAKNNTKLYEPDAGAAWIKSVGSTLYDAKIDRTDLQLRIPEEESEHLPSHVLREFNVSHAFTFSAIDFLLDYTKGWLQPLNPSQNLPKSPPDETWGMMGSPFWSTSQSAVMDALMNSTNLTVTFNNVARSITNQIRNSSPDRHRGELKHWVIHVQVDWVYLVYPLAMLIAGIIYVVLTIFESRRLKMPVWKESSMPTLLHGFDDETQTLLRSEFKASQRKMLVRFMEDENGYQRLVAQQ</sequence>
<organism evidence="2 3">
    <name type="scientific">Curvularia kusanoi</name>
    <name type="common">Cochliobolus kusanoi</name>
    <dbReference type="NCBI Taxonomy" id="90978"/>
    <lineage>
        <taxon>Eukaryota</taxon>
        <taxon>Fungi</taxon>
        <taxon>Dikarya</taxon>
        <taxon>Ascomycota</taxon>
        <taxon>Pezizomycotina</taxon>
        <taxon>Dothideomycetes</taxon>
        <taxon>Pleosporomycetidae</taxon>
        <taxon>Pleosporales</taxon>
        <taxon>Pleosporineae</taxon>
        <taxon>Pleosporaceae</taxon>
        <taxon>Curvularia</taxon>
    </lineage>
</organism>
<dbReference type="Proteomes" id="UP000801428">
    <property type="component" value="Unassembled WGS sequence"/>
</dbReference>
<dbReference type="PANTHER" id="PTHR35394:SF5">
    <property type="entry name" value="DUF3176 DOMAIN-CONTAINING PROTEIN"/>
    <property type="match status" value="1"/>
</dbReference>
<proteinExistence type="predicted"/>
<feature type="transmembrane region" description="Helical" evidence="1">
    <location>
        <begin position="342"/>
        <end position="364"/>
    </location>
</feature>
<keyword evidence="1" id="KW-0472">Membrane</keyword>
<evidence type="ECO:0000313" key="2">
    <source>
        <dbReference type="EMBL" id="KAF2996073.1"/>
    </source>
</evidence>
<protein>
    <submittedName>
        <fullName evidence="2">Uncharacterized protein</fullName>
    </submittedName>
</protein>
<dbReference type="AlphaFoldDB" id="A0A9P4W7E1"/>
<evidence type="ECO:0000313" key="3">
    <source>
        <dbReference type="Proteomes" id="UP000801428"/>
    </source>
</evidence>
<name>A0A9P4W7E1_CURKU</name>
<keyword evidence="1" id="KW-1133">Transmembrane helix</keyword>